<feature type="transmembrane region" description="Helical" evidence="7">
    <location>
        <begin position="262"/>
        <end position="284"/>
    </location>
</feature>
<proteinExistence type="inferred from homology"/>
<feature type="transmembrane region" description="Helical" evidence="7">
    <location>
        <begin position="407"/>
        <end position="424"/>
    </location>
</feature>
<feature type="transmembrane region" description="Helical" evidence="7">
    <location>
        <begin position="148"/>
        <end position="165"/>
    </location>
</feature>
<feature type="transmembrane region" description="Helical" evidence="7">
    <location>
        <begin position="89"/>
        <end position="111"/>
    </location>
</feature>
<comment type="similarity">
    <text evidence="2">Belongs to the UPF0324 family.</text>
</comment>
<evidence type="ECO:0008006" key="10">
    <source>
        <dbReference type="Google" id="ProtNLM"/>
    </source>
</evidence>
<comment type="subcellular location">
    <subcellularLocation>
        <location evidence="1">Cell membrane</location>
        <topology evidence="1">Multi-pass membrane protein</topology>
    </subcellularLocation>
</comment>
<dbReference type="EMBL" id="SJPF01000002">
    <property type="protein sequence ID" value="TWT34773.1"/>
    <property type="molecule type" value="Genomic_DNA"/>
</dbReference>
<keyword evidence="4 7" id="KW-0812">Transmembrane</keyword>
<feature type="transmembrane region" description="Helical" evidence="7">
    <location>
        <begin position="203"/>
        <end position="220"/>
    </location>
</feature>
<feature type="transmembrane region" description="Helical" evidence="7">
    <location>
        <begin position="436"/>
        <end position="462"/>
    </location>
</feature>
<keyword evidence="9" id="KW-1185">Reference proteome</keyword>
<keyword evidence="6 7" id="KW-0472">Membrane</keyword>
<dbReference type="RefSeq" id="WP_146431310.1">
    <property type="nucleotide sequence ID" value="NZ_SJPF01000002.1"/>
</dbReference>
<protein>
    <recommendedName>
        <fullName evidence="10">Sulfate exporter family transporter</fullName>
    </recommendedName>
</protein>
<feature type="transmembrane region" description="Helical" evidence="7">
    <location>
        <begin position="370"/>
        <end position="387"/>
    </location>
</feature>
<reference evidence="8 9" key="1">
    <citation type="submission" date="2019-02" db="EMBL/GenBank/DDBJ databases">
        <title>Deep-cultivation of Planctomycetes and their phenomic and genomic characterization uncovers novel biology.</title>
        <authorList>
            <person name="Wiegand S."/>
            <person name="Jogler M."/>
            <person name="Boedeker C."/>
            <person name="Pinto D."/>
            <person name="Vollmers J."/>
            <person name="Rivas-Marin E."/>
            <person name="Kohn T."/>
            <person name="Peeters S.H."/>
            <person name="Heuer A."/>
            <person name="Rast P."/>
            <person name="Oberbeckmann S."/>
            <person name="Bunk B."/>
            <person name="Jeske O."/>
            <person name="Meyerdierks A."/>
            <person name="Storesund J.E."/>
            <person name="Kallscheuer N."/>
            <person name="Luecker S."/>
            <person name="Lage O.M."/>
            <person name="Pohl T."/>
            <person name="Merkel B.J."/>
            <person name="Hornburger P."/>
            <person name="Mueller R.-W."/>
            <person name="Bruemmer F."/>
            <person name="Labrenz M."/>
            <person name="Spormann A.M."/>
            <person name="Op Den Camp H."/>
            <person name="Overmann J."/>
            <person name="Amann R."/>
            <person name="Jetten M.S.M."/>
            <person name="Mascher T."/>
            <person name="Medema M.H."/>
            <person name="Devos D.P."/>
            <person name="Kaster A.-K."/>
            <person name="Ovreas L."/>
            <person name="Rohde M."/>
            <person name="Galperin M.Y."/>
            <person name="Jogler C."/>
        </authorList>
    </citation>
    <scope>NUCLEOTIDE SEQUENCE [LARGE SCALE GENOMIC DNA]</scope>
    <source>
        <strain evidence="8 9">Enr8</strain>
    </source>
</reference>
<dbReference type="Proteomes" id="UP000318878">
    <property type="component" value="Unassembled WGS sequence"/>
</dbReference>
<evidence type="ECO:0000256" key="6">
    <source>
        <dbReference type="ARBA" id="ARBA00023136"/>
    </source>
</evidence>
<dbReference type="GO" id="GO:0005886">
    <property type="term" value="C:plasma membrane"/>
    <property type="evidence" value="ECO:0007669"/>
    <property type="project" value="UniProtKB-SubCell"/>
</dbReference>
<name>A0A5C5V9Z2_9BACT</name>
<dbReference type="Pfam" id="PF03601">
    <property type="entry name" value="Cons_hypoth698"/>
    <property type="match status" value="1"/>
</dbReference>
<evidence type="ECO:0000256" key="7">
    <source>
        <dbReference type="SAM" id="Phobius"/>
    </source>
</evidence>
<evidence type="ECO:0000256" key="4">
    <source>
        <dbReference type="ARBA" id="ARBA00022692"/>
    </source>
</evidence>
<dbReference type="PANTHER" id="PTHR30106">
    <property type="entry name" value="INNER MEMBRANE PROTEIN YEIH-RELATED"/>
    <property type="match status" value="1"/>
</dbReference>
<feature type="transmembrane region" description="Helical" evidence="7">
    <location>
        <begin position="26"/>
        <end position="46"/>
    </location>
</feature>
<comment type="caution">
    <text evidence="8">The sequence shown here is derived from an EMBL/GenBank/DDBJ whole genome shotgun (WGS) entry which is preliminary data.</text>
</comment>
<evidence type="ECO:0000256" key="1">
    <source>
        <dbReference type="ARBA" id="ARBA00004651"/>
    </source>
</evidence>
<dbReference type="InterPro" id="IPR018383">
    <property type="entry name" value="UPF0324_pro"/>
</dbReference>
<evidence type="ECO:0000313" key="9">
    <source>
        <dbReference type="Proteomes" id="UP000318878"/>
    </source>
</evidence>
<keyword evidence="3" id="KW-1003">Cell membrane</keyword>
<sequence>MSESSPPAPADERQPLLREMITKDDWWAIWLGALILAVAFLSVQVVSAPGEDGAAATVEATSPLKSWIVKPGSWAANPLDAFSKKGTSLVPGMLAVGAAILALFSVAQWIMGKSVPKFALGFLAVFPLALLAYLLSTQEVIKHYNLEYALWALVVGLIISNTIGTPQSWKPAVLTEFYIKTGLVLLGAEVLLAKLFALSIPGVAVAWIVTPIVLITTFIFGQKILRIASPSLNMVISADMSVCGVSAAIATGAACRAKKEELSLAIGMSLAFTVIMMVVQPALIKIFGIDDLVGGAWIGGTIDATGAVVAAGNALGERAEKVAVTVKMIQNVLIGVVAFGVALYWVAFVEKGKDGARPSAMEIWYRFPKFVLGFVAASVVFSAIAYFVPTGEVEVAAMKDMTKALRGWLFCLAFVSIGLETNFRELAVYLKGGKPLILYLCGQTLNLLLTLLMAYVMFGWLFRDYLEKMFSAGS</sequence>
<organism evidence="8 9">
    <name type="scientific">Blastopirellula retiformator</name>
    <dbReference type="NCBI Taxonomy" id="2527970"/>
    <lineage>
        <taxon>Bacteria</taxon>
        <taxon>Pseudomonadati</taxon>
        <taxon>Planctomycetota</taxon>
        <taxon>Planctomycetia</taxon>
        <taxon>Pirellulales</taxon>
        <taxon>Pirellulaceae</taxon>
        <taxon>Blastopirellula</taxon>
    </lineage>
</organism>
<feature type="transmembrane region" description="Helical" evidence="7">
    <location>
        <begin position="328"/>
        <end position="349"/>
    </location>
</feature>
<accession>A0A5C5V9Z2</accession>
<feature type="transmembrane region" description="Helical" evidence="7">
    <location>
        <begin position="177"/>
        <end position="197"/>
    </location>
</feature>
<keyword evidence="5 7" id="KW-1133">Transmembrane helix</keyword>
<dbReference type="PANTHER" id="PTHR30106:SF1">
    <property type="entry name" value="UPF0324 MEMBRANE PROTEIN FN0533"/>
    <property type="match status" value="1"/>
</dbReference>
<dbReference type="AlphaFoldDB" id="A0A5C5V9Z2"/>
<feature type="transmembrane region" description="Helical" evidence="7">
    <location>
        <begin position="118"/>
        <end position="136"/>
    </location>
</feature>
<feature type="transmembrane region" description="Helical" evidence="7">
    <location>
        <begin position="232"/>
        <end position="250"/>
    </location>
</feature>
<dbReference type="OrthoDB" id="9766798at2"/>
<gene>
    <name evidence="8" type="ORF">Enr8_21870</name>
</gene>
<evidence type="ECO:0000256" key="2">
    <source>
        <dbReference type="ARBA" id="ARBA00007977"/>
    </source>
</evidence>
<evidence type="ECO:0000256" key="3">
    <source>
        <dbReference type="ARBA" id="ARBA00022475"/>
    </source>
</evidence>
<evidence type="ECO:0000313" key="8">
    <source>
        <dbReference type="EMBL" id="TWT34773.1"/>
    </source>
</evidence>
<evidence type="ECO:0000256" key="5">
    <source>
        <dbReference type="ARBA" id="ARBA00022989"/>
    </source>
</evidence>